<reference evidence="1 2" key="1">
    <citation type="submission" date="2016-10" db="EMBL/GenBank/DDBJ databases">
        <authorList>
            <person name="de Groot N.N."/>
        </authorList>
    </citation>
    <scope>NUCLEOTIDE SEQUENCE [LARGE SCALE GENOMIC DNA]</scope>
    <source>
        <strain evidence="1 2">CGMCC 1.10457</strain>
    </source>
</reference>
<dbReference type="STRING" id="767519.SAMN05216559_3473"/>
<evidence type="ECO:0000313" key="1">
    <source>
        <dbReference type="EMBL" id="SFS08627.1"/>
    </source>
</evidence>
<dbReference type="RefSeq" id="WP_089818022.1">
    <property type="nucleotide sequence ID" value="NZ_FOZK01000003.1"/>
</dbReference>
<name>A0A1I6LYV9_9EURY</name>
<dbReference type="OrthoDB" id="103460at2157"/>
<protein>
    <recommendedName>
        <fullName evidence="3">Nucleic-acid-binding protein containing Zn-ribbon domain</fullName>
    </recommendedName>
</protein>
<dbReference type="Proteomes" id="UP000199062">
    <property type="component" value="Unassembled WGS sequence"/>
</dbReference>
<gene>
    <name evidence="1" type="ORF">SAMN05216559_3473</name>
</gene>
<evidence type="ECO:0000313" key="2">
    <source>
        <dbReference type="Proteomes" id="UP000199062"/>
    </source>
</evidence>
<evidence type="ECO:0008006" key="3">
    <source>
        <dbReference type="Google" id="ProtNLM"/>
    </source>
</evidence>
<sequence length="66" mass="7480">MPRRCPDCGVEMGEVDFQMSNAYHPNVKLPERSEGILGSLGVKERRDVSVFMCPECGLLRFYADIE</sequence>
<dbReference type="EMBL" id="FOZK01000003">
    <property type="protein sequence ID" value="SFS08627.1"/>
    <property type="molecule type" value="Genomic_DNA"/>
</dbReference>
<proteinExistence type="predicted"/>
<accession>A0A1I6LYV9</accession>
<organism evidence="1 2">
    <name type="scientific">Halomicrobium zhouii</name>
    <dbReference type="NCBI Taxonomy" id="767519"/>
    <lineage>
        <taxon>Archaea</taxon>
        <taxon>Methanobacteriati</taxon>
        <taxon>Methanobacteriota</taxon>
        <taxon>Stenosarchaea group</taxon>
        <taxon>Halobacteria</taxon>
        <taxon>Halobacteriales</taxon>
        <taxon>Haloarculaceae</taxon>
        <taxon>Halomicrobium</taxon>
    </lineage>
</organism>
<keyword evidence="2" id="KW-1185">Reference proteome</keyword>
<dbReference type="AlphaFoldDB" id="A0A1I6LYV9"/>